<feature type="domain" description="Fumarylacetoacetase-like C-terminal" evidence="3">
    <location>
        <begin position="92"/>
        <end position="297"/>
    </location>
</feature>
<name>A0AAN0VJ51_9RHOB</name>
<evidence type="ECO:0000259" key="3">
    <source>
        <dbReference type="Pfam" id="PF01557"/>
    </source>
</evidence>
<comment type="similarity">
    <text evidence="1">Belongs to the FAH family.</text>
</comment>
<dbReference type="FunFam" id="3.90.850.10:FF:000012">
    <property type="entry name" value="Putative 2-hydroxyhepta-2,4-diene-1,7-dioate isomerase"/>
    <property type="match status" value="1"/>
</dbReference>
<evidence type="ECO:0000313" key="4">
    <source>
        <dbReference type="EMBL" id="AII87865.1"/>
    </source>
</evidence>
<keyword evidence="4" id="KW-0456">Lyase</keyword>
<keyword evidence="2" id="KW-0479">Metal-binding</keyword>
<organism evidence="4 5">
    <name type="scientific">Planktomarina temperata RCA23</name>
    <dbReference type="NCBI Taxonomy" id="666509"/>
    <lineage>
        <taxon>Bacteria</taxon>
        <taxon>Pseudomonadati</taxon>
        <taxon>Pseudomonadota</taxon>
        <taxon>Alphaproteobacteria</taxon>
        <taxon>Rhodobacterales</taxon>
        <taxon>Paracoccaceae</taxon>
        <taxon>Planktomarina</taxon>
    </lineage>
</organism>
<dbReference type="InterPro" id="IPR011234">
    <property type="entry name" value="Fumarylacetoacetase-like_C"/>
</dbReference>
<evidence type="ECO:0000256" key="1">
    <source>
        <dbReference type="ARBA" id="ARBA00010211"/>
    </source>
</evidence>
<evidence type="ECO:0000256" key="2">
    <source>
        <dbReference type="ARBA" id="ARBA00022723"/>
    </source>
</evidence>
<gene>
    <name evidence="4" type="ORF">RCA23_c23420</name>
</gene>
<sequence>MLPVAHIVLSRLGQYIKEIKVKLLRFGETGAEKPGIIDTDGNIRDLSGIVNDIAGETLSDNGLKAIRSTDLNSLPLVGPDTRLGACIAGTGKFICIGLNYADHAEESGMDVPPEPVIFMKATSAICGPNDPIIIPRGSEKTDWEVELAVVIGKRAKYVSESDALKYVAGYAVTNDVSERAFQLERAGNWTKGKSCDNYGQIGPWLVTKDEISDPQNLPMWLTVNGKTMQNGSTKTMVYGVAHVVSYLSQFMSLHPGDVISTGTPPGVGMGQKPQQYLRPGDVVELGIEGLGRQRQDVIADPE</sequence>
<dbReference type="EC" id="4.3.2.3" evidence="4"/>
<dbReference type="Pfam" id="PF01557">
    <property type="entry name" value="FAA_hydrolase"/>
    <property type="match status" value="1"/>
</dbReference>
<dbReference type="GO" id="GO:0046872">
    <property type="term" value="F:metal ion binding"/>
    <property type="evidence" value="ECO:0007669"/>
    <property type="project" value="UniProtKB-KW"/>
</dbReference>
<dbReference type="EMBL" id="CP003984">
    <property type="protein sequence ID" value="AII87865.1"/>
    <property type="molecule type" value="Genomic_DNA"/>
</dbReference>
<dbReference type="PANTHER" id="PTHR42796">
    <property type="entry name" value="FUMARYLACETOACETATE HYDROLASE DOMAIN-CONTAINING PROTEIN 2A-RELATED"/>
    <property type="match status" value="1"/>
</dbReference>
<accession>A0AAN0VJ51</accession>
<keyword evidence="5" id="KW-1185">Reference proteome</keyword>
<proteinExistence type="inferred from homology"/>
<dbReference type="SUPFAM" id="SSF56529">
    <property type="entry name" value="FAH"/>
    <property type="match status" value="1"/>
</dbReference>
<dbReference type="PANTHER" id="PTHR42796:SF4">
    <property type="entry name" value="FUMARYLACETOACETATE HYDROLASE DOMAIN-CONTAINING PROTEIN 2A"/>
    <property type="match status" value="1"/>
</dbReference>
<dbReference type="InterPro" id="IPR036663">
    <property type="entry name" value="Fumarylacetoacetase_C_sf"/>
</dbReference>
<dbReference type="AlphaFoldDB" id="A0AAN0VJ51"/>
<reference evidence="4 5" key="1">
    <citation type="journal article" date="2014" name="ISME J.">
        <title>Adaptation of an abundant Roseobacter RCA organism to pelagic systems revealed by genomic and transcriptomic analyses.</title>
        <authorList>
            <person name="Voget S."/>
            <person name="Wemheuer B."/>
            <person name="Brinkhoff T."/>
            <person name="Vollmers J."/>
            <person name="Dietrich S."/>
            <person name="Giebel H.A."/>
            <person name="Beardsley C."/>
            <person name="Sardemann C."/>
            <person name="Bakenhus I."/>
            <person name="Billerbeck S."/>
            <person name="Daniel R."/>
            <person name="Simon M."/>
        </authorList>
    </citation>
    <scope>NUCLEOTIDE SEQUENCE [LARGE SCALE GENOMIC DNA]</scope>
    <source>
        <strain evidence="4 5">RCA23</strain>
    </source>
</reference>
<dbReference type="GO" id="GO:0044281">
    <property type="term" value="P:small molecule metabolic process"/>
    <property type="evidence" value="ECO:0007669"/>
    <property type="project" value="UniProtKB-ARBA"/>
</dbReference>
<evidence type="ECO:0000313" key="5">
    <source>
        <dbReference type="Proteomes" id="UP000028680"/>
    </source>
</evidence>
<protein>
    <submittedName>
        <fullName evidence="4">Ureidoglycolate lyase</fullName>
        <ecNumber evidence="4">4.3.2.3</ecNumber>
    </submittedName>
</protein>
<dbReference type="Gene3D" id="3.90.850.10">
    <property type="entry name" value="Fumarylacetoacetase-like, C-terminal domain"/>
    <property type="match status" value="1"/>
</dbReference>
<dbReference type="InterPro" id="IPR051121">
    <property type="entry name" value="FAH"/>
</dbReference>
<dbReference type="GO" id="GO:0050385">
    <property type="term" value="F:ureidoglycolate lyase activity"/>
    <property type="evidence" value="ECO:0007669"/>
    <property type="project" value="UniProtKB-EC"/>
</dbReference>
<dbReference type="Proteomes" id="UP000028680">
    <property type="component" value="Chromosome"/>
</dbReference>
<dbReference type="KEGG" id="ptp:RCA23_c23420"/>